<dbReference type="InterPro" id="IPR003717">
    <property type="entry name" value="RecO"/>
</dbReference>
<evidence type="ECO:0000313" key="10">
    <source>
        <dbReference type="Proteomes" id="UP000252415"/>
    </source>
</evidence>
<dbReference type="NCBIfam" id="TIGR00613">
    <property type="entry name" value="reco"/>
    <property type="match status" value="1"/>
</dbReference>
<reference evidence="9 10" key="1">
    <citation type="submission" date="2018-07" db="EMBL/GenBank/DDBJ databases">
        <title>Genomic Encyclopedia of Type Strains, Phase III (KMG-III): the genomes of soil and plant-associated and newly described type strains.</title>
        <authorList>
            <person name="Whitman W."/>
        </authorList>
    </citation>
    <scope>NUCLEOTIDE SEQUENCE [LARGE SCALE GENOMIC DNA]</scope>
    <source>
        <strain evidence="9 10">CECT 7506</strain>
    </source>
</reference>
<dbReference type="GO" id="GO:0043590">
    <property type="term" value="C:bacterial nucleoid"/>
    <property type="evidence" value="ECO:0007669"/>
    <property type="project" value="TreeGrafter"/>
</dbReference>
<dbReference type="InterPro" id="IPR012340">
    <property type="entry name" value="NA-bd_OB-fold"/>
</dbReference>
<evidence type="ECO:0000256" key="1">
    <source>
        <dbReference type="ARBA" id="ARBA00007452"/>
    </source>
</evidence>
<keyword evidence="5 7" id="KW-0234">DNA repair</keyword>
<dbReference type="Proteomes" id="UP000252415">
    <property type="component" value="Unassembled WGS sequence"/>
</dbReference>
<dbReference type="Pfam" id="PF11967">
    <property type="entry name" value="RecO_N"/>
    <property type="match status" value="1"/>
</dbReference>
<evidence type="ECO:0000256" key="6">
    <source>
        <dbReference type="ARBA" id="ARBA00033409"/>
    </source>
</evidence>
<name>A0A368W6B2_9BACL</name>
<dbReference type="GO" id="GO:0006310">
    <property type="term" value="P:DNA recombination"/>
    <property type="evidence" value="ECO:0007669"/>
    <property type="project" value="UniProtKB-UniRule"/>
</dbReference>
<comment type="function">
    <text evidence="7">Involved in DNA repair and RecF pathway recombination.</text>
</comment>
<keyword evidence="10" id="KW-1185">Reference proteome</keyword>
<proteinExistence type="inferred from homology"/>
<evidence type="ECO:0000259" key="8">
    <source>
        <dbReference type="Pfam" id="PF11967"/>
    </source>
</evidence>
<dbReference type="HAMAP" id="MF_00201">
    <property type="entry name" value="RecO"/>
    <property type="match status" value="1"/>
</dbReference>
<dbReference type="SUPFAM" id="SSF50249">
    <property type="entry name" value="Nucleic acid-binding proteins"/>
    <property type="match status" value="1"/>
</dbReference>
<dbReference type="InterPro" id="IPR037278">
    <property type="entry name" value="ARFGAP/RecO"/>
</dbReference>
<dbReference type="PANTHER" id="PTHR33991:SF1">
    <property type="entry name" value="DNA REPAIR PROTEIN RECO"/>
    <property type="match status" value="1"/>
</dbReference>
<evidence type="ECO:0000256" key="7">
    <source>
        <dbReference type="HAMAP-Rule" id="MF_00201"/>
    </source>
</evidence>
<gene>
    <name evidence="7" type="primary">recO</name>
    <name evidence="9" type="ORF">DFP97_102481</name>
</gene>
<dbReference type="PANTHER" id="PTHR33991">
    <property type="entry name" value="DNA REPAIR PROTEIN RECO"/>
    <property type="match status" value="1"/>
</dbReference>
<evidence type="ECO:0000256" key="2">
    <source>
        <dbReference type="ARBA" id="ARBA00021310"/>
    </source>
</evidence>
<keyword evidence="3 7" id="KW-0227">DNA damage</keyword>
<dbReference type="Gene3D" id="1.20.1440.120">
    <property type="entry name" value="Recombination protein O, C-terminal domain"/>
    <property type="match status" value="1"/>
</dbReference>
<dbReference type="InterPro" id="IPR022572">
    <property type="entry name" value="DNA_rep/recomb_RecO_N"/>
</dbReference>
<evidence type="ECO:0000313" key="9">
    <source>
        <dbReference type="EMBL" id="RCW51283.1"/>
    </source>
</evidence>
<dbReference type="InterPro" id="IPR042242">
    <property type="entry name" value="RecO_C"/>
</dbReference>
<sequence>MRTDITPTWDGVSRLCFRGRVNVMLYRVEGIVIRSMDYGEGNKIVTLLTKTNGKAGVLIRGAKKVKSKHSSLAQPFTYGEFVYFRSSGLGTLNHGEIIESHHVLREKLDLAAYASYAAELTDRSLQDDEATGFHFEQLKACLTSLGEGKDAQIVIHLYEMRILDLSGYSPELDECVSCGNVVGPFKLSPHAGGILCSRCAGKDPGAILLGDGAYKLLRLFRRMDMRRLGTIQVKPETKAELKVCMRKLMDTHLGLQLKSRNFLDQLDKLI</sequence>
<dbReference type="Gene3D" id="2.40.50.140">
    <property type="entry name" value="Nucleic acid-binding proteins"/>
    <property type="match status" value="1"/>
</dbReference>
<comment type="caution">
    <text evidence="9">The sequence shown here is derived from an EMBL/GenBank/DDBJ whole genome shotgun (WGS) entry which is preliminary data.</text>
</comment>
<accession>A0A368W6B2</accession>
<keyword evidence="4 7" id="KW-0233">DNA recombination</keyword>
<feature type="domain" description="DNA replication/recombination mediator RecO N-terminal" evidence="8">
    <location>
        <begin position="24"/>
        <end position="100"/>
    </location>
</feature>
<evidence type="ECO:0000256" key="5">
    <source>
        <dbReference type="ARBA" id="ARBA00023204"/>
    </source>
</evidence>
<protein>
    <recommendedName>
        <fullName evidence="2 7">DNA repair protein RecO</fullName>
    </recommendedName>
    <alternativeName>
        <fullName evidence="6 7">Recombination protein O</fullName>
    </alternativeName>
</protein>
<evidence type="ECO:0000256" key="4">
    <source>
        <dbReference type="ARBA" id="ARBA00023172"/>
    </source>
</evidence>
<dbReference type="EMBL" id="QPJD01000002">
    <property type="protein sequence ID" value="RCW51283.1"/>
    <property type="molecule type" value="Genomic_DNA"/>
</dbReference>
<dbReference type="AlphaFoldDB" id="A0A368W6B2"/>
<dbReference type="SUPFAM" id="SSF57863">
    <property type="entry name" value="ArfGap/RecO-like zinc finger"/>
    <property type="match status" value="1"/>
</dbReference>
<organism evidence="9 10">
    <name type="scientific">Paenibacillus prosopidis</name>
    <dbReference type="NCBI Taxonomy" id="630520"/>
    <lineage>
        <taxon>Bacteria</taxon>
        <taxon>Bacillati</taxon>
        <taxon>Bacillota</taxon>
        <taxon>Bacilli</taxon>
        <taxon>Bacillales</taxon>
        <taxon>Paenibacillaceae</taxon>
        <taxon>Paenibacillus</taxon>
    </lineage>
</organism>
<dbReference type="Pfam" id="PF02565">
    <property type="entry name" value="RecO_C"/>
    <property type="match status" value="1"/>
</dbReference>
<dbReference type="GO" id="GO:0006302">
    <property type="term" value="P:double-strand break repair"/>
    <property type="evidence" value="ECO:0007669"/>
    <property type="project" value="TreeGrafter"/>
</dbReference>
<comment type="similarity">
    <text evidence="1 7">Belongs to the RecO family.</text>
</comment>
<evidence type="ECO:0000256" key="3">
    <source>
        <dbReference type="ARBA" id="ARBA00022763"/>
    </source>
</evidence>